<dbReference type="InterPro" id="IPR009646">
    <property type="entry name" value="Root_cap"/>
</dbReference>
<name>A0AAV1C1T9_OLDCO</name>
<proteinExistence type="predicted"/>
<dbReference type="AlphaFoldDB" id="A0AAV1C1T9"/>
<dbReference type="Proteomes" id="UP001161247">
    <property type="component" value="Chromosome 1"/>
</dbReference>
<dbReference type="PANTHER" id="PTHR31656">
    <property type="entry name" value="ROOT CAP DOMAIN-CONTAINING PROTEIN"/>
    <property type="match status" value="1"/>
</dbReference>
<feature type="chain" id="PRO_5043482967" evidence="1">
    <location>
        <begin position="27"/>
        <end position="345"/>
    </location>
</feature>
<keyword evidence="1" id="KW-0732">Signal</keyword>
<sequence length="345" mass="37503">MKIPGSLNILILLQLICITWTSQVLAKKTLTDSVTCSSGPCSGISMPCPAQCPTTTPNGQNKKACIVDCSSPICAATCINRAKPNCNGRGAACQDPRFIGRDGVVFYFHGKSNEHFSLVSDTNLQINARFIGHRPAGRTRDYTWIQALGILSGSHSISLEATKAAKWEDEIDHLKFSYDGEEISLSEGALAVWNSPDGNVKLERVADKNSVILSIPRVVEIAVNVVPITKEEDRVHNYQIPSDDCFAHLEVQFRFFGLSAKVDGVIGRTYQPDYETPAKLGDAMPVFGGEDKYRTTSLLSADCKDCLFKPNSNDGNSKNSPFLVEYGTLKCSSGLSRGVGIVCKK</sequence>
<reference evidence="2" key="1">
    <citation type="submission" date="2023-03" db="EMBL/GenBank/DDBJ databases">
        <authorList>
            <person name="Julca I."/>
        </authorList>
    </citation>
    <scope>NUCLEOTIDE SEQUENCE</scope>
</reference>
<accession>A0AAV1C1T9</accession>
<protein>
    <submittedName>
        <fullName evidence="2">OLC1v1022930C1</fullName>
    </submittedName>
</protein>
<feature type="signal peptide" evidence="1">
    <location>
        <begin position="1"/>
        <end position="26"/>
    </location>
</feature>
<dbReference type="EMBL" id="OX459118">
    <property type="protein sequence ID" value="CAI9088573.1"/>
    <property type="molecule type" value="Genomic_DNA"/>
</dbReference>
<gene>
    <name evidence="2" type="ORF">OLC1_LOCUS1121</name>
</gene>
<evidence type="ECO:0000313" key="3">
    <source>
        <dbReference type="Proteomes" id="UP001161247"/>
    </source>
</evidence>
<evidence type="ECO:0000256" key="1">
    <source>
        <dbReference type="SAM" id="SignalP"/>
    </source>
</evidence>
<evidence type="ECO:0000313" key="2">
    <source>
        <dbReference type="EMBL" id="CAI9088573.1"/>
    </source>
</evidence>
<organism evidence="2 3">
    <name type="scientific">Oldenlandia corymbosa var. corymbosa</name>
    <dbReference type="NCBI Taxonomy" id="529605"/>
    <lineage>
        <taxon>Eukaryota</taxon>
        <taxon>Viridiplantae</taxon>
        <taxon>Streptophyta</taxon>
        <taxon>Embryophyta</taxon>
        <taxon>Tracheophyta</taxon>
        <taxon>Spermatophyta</taxon>
        <taxon>Magnoliopsida</taxon>
        <taxon>eudicotyledons</taxon>
        <taxon>Gunneridae</taxon>
        <taxon>Pentapetalae</taxon>
        <taxon>asterids</taxon>
        <taxon>lamiids</taxon>
        <taxon>Gentianales</taxon>
        <taxon>Rubiaceae</taxon>
        <taxon>Rubioideae</taxon>
        <taxon>Spermacoceae</taxon>
        <taxon>Hedyotis-Oldenlandia complex</taxon>
        <taxon>Oldenlandia</taxon>
    </lineage>
</organism>
<dbReference type="Pfam" id="PF06830">
    <property type="entry name" value="Root_cap"/>
    <property type="match status" value="1"/>
</dbReference>
<keyword evidence="3" id="KW-1185">Reference proteome</keyword>